<dbReference type="PANTHER" id="PTHR14217">
    <property type="entry name" value="INOSITOL-TETRAKISPHOSPHATE 1-KINASE"/>
    <property type="match status" value="1"/>
</dbReference>
<dbReference type="PANTHER" id="PTHR14217:SF1">
    <property type="entry name" value="INOSITOL-TETRAKISPHOSPHATE 1-KINASE"/>
    <property type="match status" value="1"/>
</dbReference>
<comment type="cofactor">
    <cofactor evidence="1">
        <name>Mg(2+)</name>
        <dbReference type="ChEBI" id="CHEBI:18420"/>
    </cofactor>
</comment>
<keyword evidence="9" id="KW-0460">Magnesium</keyword>
<keyword evidence="7" id="KW-0418">Kinase</keyword>
<accession>A0A4Y2QQ43</accession>
<dbReference type="GO" id="GO:0047325">
    <property type="term" value="F:inositol-3,4,5,6-tetrakisphosphate 1-kinase activity"/>
    <property type="evidence" value="ECO:0007669"/>
    <property type="project" value="InterPro"/>
</dbReference>
<proteinExistence type="inferred from homology"/>
<evidence type="ECO:0000256" key="8">
    <source>
        <dbReference type="ARBA" id="ARBA00022840"/>
    </source>
</evidence>
<evidence type="ECO:0000256" key="1">
    <source>
        <dbReference type="ARBA" id="ARBA00001946"/>
    </source>
</evidence>
<evidence type="ECO:0000256" key="9">
    <source>
        <dbReference type="ARBA" id="ARBA00022842"/>
    </source>
</evidence>
<gene>
    <name evidence="12" type="ORF">AVEN_131407_1</name>
    <name evidence="11" type="ORF">AVEN_67904_1</name>
</gene>
<dbReference type="GO" id="GO:0005737">
    <property type="term" value="C:cytoplasm"/>
    <property type="evidence" value="ECO:0007669"/>
    <property type="project" value="TreeGrafter"/>
</dbReference>
<dbReference type="InterPro" id="IPR008656">
    <property type="entry name" value="Inositol_tetrakis-P_1-kinase"/>
</dbReference>
<dbReference type="EMBL" id="BGPR01139871">
    <property type="protein sequence ID" value="GBN65358.1"/>
    <property type="molecule type" value="Genomic_DNA"/>
</dbReference>
<evidence type="ECO:0000256" key="7">
    <source>
        <dbReference type="ARBA" id="ARBA00022777"/>
    </source>
</evidence>
<dbReference type="GO" id="GO:0052726">
    <property type="term" value="F:inositol-1,3,4-trisphosphate 5-kinase activity"/>
    <property type="evidence" value="ECO:0007669"/>
    <property type="project" value="InterPro"/>
</dbReference>
<protein>
    <recommendedName>
        <fullName evidence="3">inositol-1,3,4-trisphosphate 5/6-kinase</fullName>
        <ecNumber evidence="3">2.7.1.159</ecNumber>
    </recommendedName>
</protein>
<evidence type="ECO:0000313" key="13">
    <source>
        <dbReference type="Proteomes" id="UP000499080"/>
    </source>
</evidence>
<evidence type="ECO:0000256" key="4">
    <source>
        <dbReference type="ARBA" id="ARBA00022679"/>
    </source>
</evidence>
<name>A0A4Y2QQ43_ARAVE</name>
<feature type="non-terminal residue" evidence="12">
    <location>
        <position position="131"/>
    </location>
</feature>
<keyword evidence="5" id="KW-0479">Metal-binding</keyword>
<dbReference type="EC" id="2.7.1.159" evidence="3"/>
<evidence type="ECO:0000313" key="12">
    <source>
        <dbReference type="EMBL" id="GBN65380.1"/>
    </source>
</evidence>
<feature type="domain" description="Inositol 1,3,4-trisphosphate 5/6-kinase ATP-grasp" evidence="10">
    <location>
        <begin position="53"/>
        <end position="131"/>
    </location>
</feature>
<sequence>MFQSLQSYIQHAVRPNLLPSRSKGCLGNAFCRIFDHLEADYNVEVMLLKLPENQKTIFFDSNEISKPNSVSELTSLDDNESYTPTVWPEQKKMDNIVRVLHKYLGLDLLGIDVVIDNRTGHYAIIDMNVFP</sequence>
<comment type="similarity">
    <text evidence="2">Belongs to the ITPK1 family.</text>
</comment>
<dbReference type="Proteomes" id="UP000499080">
    <property type="component" value="Unassembled WGS sequence"/>
</dbReference>
<evidence type="ECO:0000256" key="3">
    <source>
        <dbReference type="ARBA" id="ARBA00012017"/>
    </source>
</evidence>
<dbReference type="GO" id="GO:0005524">
    <property type="term" value="F:ATP binding"/>
    <property type="evidence" value="ECO:0007669"/>
    <property type="project" value="UniProtKB-KW"/>
</dbReference>
<keyword evidence="8" id="KW-0067">ATP-binding</keyword>
<keyword evidence="6" id="KW-0547">Nucleotide-binding</keyword>
<evidence type="ECO:0000256" key="2">
    <source>
        <dbReference type="ARBA" id="ARBA00009601"/>
    </source>
</evidence>
<dbReference type="EMBL" id="BGPR01139879">
    <property type="protein sequence ID" value="GBN65380.1"/>
    <property type="molecule type" value="Genomic_DNA"/>
</dbReference>
<reference evidence="12 13" key="1">
    <citation type="journal article" date="2019" name="Sci. Rep.">
        <title>Orb-weaving spider Araneus ventricosus genome elucidates the spidroin gene catalogue.</title>
        <authorList>
            <person name="Kono N."/>
            <person name="Nakamura H."/>
            <person name="Ohtoshi R."/>
            <person name="Moran D.A.P."/>
            <person name="Shinohara A."/>
            <person name="Yoshida Y."/>
            <person name="Fujiwara M."/>
            <person name="Mori M."/>
            <person name="Tomita M."/>
            <person name="Arakawa K."/>
        </authorList>
    </citation>
    <scope>NUCLEOTIDE SEQUENCE [LARGE SCALE GENOMIC DNA]</scope>
</reference>
<evidence type="ECO:0000256" key="5">
    <source>
        <dbReference type="ARBA" id="ARBA00022723"/>
    </source>
</evidence>
<dbReference type="GO" id="GO:0052725">
    <property type="term" value="F:inositol-1,3,4-trisphosphate 6-kinase activity"/>
    <property type="evidence" value="ECO:0007669"/>
    <property type="project" value="InterPro"/>
</dbReference>
<comment type="caution">
    <text evidence="12">The sequence shown here is derived from an EMBL/GenBank/DDBJ whole genome shotgun (WGS) entry which is preliminary data.</text>
</comment>
<dbReference type="InterPro" id="IPR040464">
    <property type="entry name" value="InsP(3)kin_ATP-grasp"/>
</dbReference>
<evidence type="ECO:0000313" key="11">
    <source>
        <dbReference type="EMBL" id="GBN65358.1"/>
    </source>
</evidence>
<dbReference type="Gene3D" id="3.30.470.20">
    <property type="entry name" value="ATP-grasp fold, B domain"/>
    <property type="match status" value="1"/>
</dbReference>
<evidence type="ECO:0000259" key="10">
    <source>
        <dbReference type="Pfam" id="PF05770"/>
    </source>
</evidence>
<dbReference type="Pfam" id="PF05770">
    <property type="entry name" value="Ins134_P3_kin"/>
    <property type="match status" value="1"/>
</dbReference>
<keyword evidence="13" id="KW-1185">Reference proteome</keyword>
<dbReference type="AlphaFoldDB" id="A0A4Y2QQ43"/>
<dbReference type="GO" id="GO:0000287">
    <property type="term" value="F:magnesium ion binding"/>
    <property type="evidence" value="ECO:0007669"/>
    <property type="project" value="InterPro"/>
</dbReference>
<organism evidence="12 13">
    <name type="scientific">Araneus ventricosus</name>
    <name type="common">Orbweaver spider</name>
    <name type="synonym">Epeira ventricosa</name>
    <dbReference type="NCBI Taxonomy" id="182803"/>
    <lineage>
        <taxon>Eukaryota</taxon>
        <taxon>Metazoa</taxon>
        <taxon>Ecdysozoa</taxon>
        <taxon>Arthropoda</taxon>
        <taxon>Chelicerata</taxon>
        <taxon>Arachnida</taxon>
        <taxon>Araneae</taxon>
        <taxon>Araneomorphae</taxon>
        <taxon>Entelegynae</taxon>
        <taxon>Araneoidea</taxon>
        <taxon>Araneidae</taxon>
        <taxon>Araneus</taxon>
    </lineage>
</organism>
<dbReference type="OrthoDB" id="6412560at2759"/>
<keyword evidence="4" id="KW-0808">Transferase</keyword>
<dbReference type="GO" id="GO:0032957">
    <property type="term" value="P:inositol trisphosphate metabolic process"/>
    <property type="evidence" value="ECO:0007669"/>
    <property type="project" value="InterPro"/>
</dbReference>
<evidence type="ECO:0000256" key="6">
    <source>
        <dbReference type="ARBA" id="ARBA00022741"/>
    </source>
</evidence>